<dbReference type="Proteomes" id="UP001310594">
    <property type="component" value="Unassembled WGS sequence"/>
</dbReference>
<name>A0AAN8A5P4_9PEZI</name>
<dbReference type="SUPFAM" id="SSF47459">
    <property type="entry name" value="HLH, helix-loop-helix DNA-binding domain"/>
    <property type="match status" value="1"/>
</dbReference>
<dbReference type="EMBL" id="JAVRQU010000001">
    <property type="protein sequence ID" value="KAK5707759.1"/>
    <property type="molecule type" value="Genomic_DNA"/>
</dbReference>
<gene>
    <name evidence="3" type="ORF">LTR97_000297</name>
</gene>
<dbReference type="GO" id="GO:0046983">
    <property type="term" value="F:protein dimerization activity"/>
    <property type="evidence" value="ECO:0007669"/>
    <property type="project" value="InterPro"/>
</dbReference>
<protein>
    <recommendedName>
        <fullName evidence="2">BHLH domain-containing protein</fullName>
    </recommendedName>
</protein>
<evidence type="ECO:0000256" key="1">
    <source>
        <dbReference type="SAM" id="Coils"/>
    </source>
</evidence>
<dbReference type="InterPro" id="IPR036638">
    <property type="entry name" value="HLH_DNA-bd_sf"/>
</dbReference>
<organism evidence="3 4">
    <name type="scientific">Elasticomyces elasticus</name>
    <dbReference type="NCBI Taxonomy" id="574655"/>
    <lineage>
        <taxon>Eukaryota</taxon>
        <taxon>Fungi</taxon>
        <taxon>Dikarya</taxon>
        <taxon>Ascomycota</taxon>
        <taxon>Pezizomycotina</taxon>
        <taxon>Dothideomycetes</taxon>
        <taxon>Dothideomycetidae</taxon>
        <taxon>Mycosphaerellales</taxon>
        <taxon>Teratosphaeriaceae</taxon>
        <taxon>Elasticomyces</taxon>
    </lineage>
</organism>
<sequence>MTANNPSTLYTAGSPITTGSVMASDARMSDFDDRFASFLADKQAFSLQAQISHISCCILPGQDHIPGSGHGPACYAYPSTTQPFEPAVAIHKTAFESLFATAPPSHSYEDSFHRPTAFESTPPPSRGPLDISPSFSSAADVAMPPFRRWHSAPDATPSIELVPITTTPLLELDQKSCRTSLEPDEGLTVSGKKRRPRVAHRIVEQRYRNSLNGEIDALRGMLFPPGEHSGAIPHKTEVLQAAAATIKRLATENASLRTEVRTLRKVA</sequence>
<comment type="caution">
    <text evidence="3">The sequence shown here is derived from an EMBL/GenBank/DDBJ whole genome shotgun (WGS) entry which is preliminary data.</text>
</comment>
<feature type="coiled-coil region" evidence="1">
    <location>
        <begin position="239"/>
        <end position="266"/>
    </location>
</feature>
<dbReference type="PROSITE" id="PS50888">
    <property type="entry name" value="BHLH"/>
    <property type="match status" value="1"/>
</dbReference>
<dbReference type="Gene3D" id="4.10.280.10">
    <property type="entry name" value="Helix-loop-helix DNA-binding domain"/>
    <property type="match status" value="1"/>
</dbReference>
<evidence type="ECO:0000313" key="4">
    <source>
        <dbReference type="Proteomes" id="UP001310594"/>
    </source>
</evidence>
<proteinExistence type="predicted"/>
<accession>A0AAN8A5P4</accession>
<dbReference type="AlphaFoldDB" id="A0AAN8A5P4"/>
<reference evidence="3" key="1">
    <citation type="submission" date="2023-08" db="EMBL/GenBank/DDBJ databases">
        <title>Black Yeasts Isolated from many extreme environments.</title>
        <authorList>
            <person name="Coleine C."/>
            <person name="Stajich J.E."/>
            <person name="Selbmann L."/>
        </authorList>
    </citation>
    <scope>NUCLEOTIDE SEQUENCE</scope>
    <source>
        <strain evidence="3">CCFEE 5810</strain>
    </source>
</reference>
<keyword evidence="1" id="KW-0175">Coiled coil</keyword>
<evidence type="ECO:0000259" key="2">
    <source>
        <dbReference type="PROSITE" id="PS50888"/>
    </source>
</evidence>
<dbReference type="Pfam" id="PF00010">
    <property type="entry name" value="HLH"/>
    <property type="match status" value="1"/>
</dbReference>
<dbReference type="InterPro" id="IPR011598">
    <property type="entry name" value="bHLH_dom"/>
</dbReference>
<evidence type="ECO:0000313" key="3">
    <source>
        <dbReference type="EMBL" id="KAK5707759.1"/>
    </source>
</evidence>
<feature type="domain" description="BHLH" evidence="2">
    <location>
        <begin position="195"/>
        <end position="249"/>
    </location>
</feature>